<comment type="catalytic activity">
    <reaction evidence="11">
        <text>an alpha-D-Man-(1-&gt;2)-alpha-D-Man-(1-&gt;2)-alpha-D-Man-(1-&gt;3)-[alpha-D-Man-(1-&gt;2)-alpha-D-Man-(1-&gt;3)-alpha-D-Man-(1-&gt;6)]-beta-D-Man-(1-&gt;4)-beta-D-GlcNAc-(1-&gt;4)-alpha-D-GlcNAc-diphospho-di-trans,poly-cis-dolichol + a di-trans,poly-cis-dolichyl beta-D-mannosyl phosphate = an alpha-D-Man-(1-&gt;2)-alpha-D-Man-(1-&gt;2)-alpha-D-Man-(1-&gt;3)-[alpha-D-Man-(1-&gt;2)-alpha-D-Man-(1-&gt;3)-[alpha-D-Man-(1-&gt;6)]-alpha-D-Man-(1-&gt;6)]-beta-D-Man-(1-&gt;4)-beta-D-GlcNAc-(1-&gt;4)-alpha-D-GlcNAc-diphospho-di-trans,poly-cis-dolichol + a di-trans,poly-cis-dolichyl phosphate + H(+)</text>
        <dbReference type="Rhea" id="RHEA:29535"/>
        <dbReference type="Rhea" id="RHEA-COMP:19498"/>
        <dbReference type="Rhea" id="RHEA-COMP:19501"/>
        <dbReference type="Rhea" id="RHEA-COMP:19518"/>
        <dbReference type="Rhea" id="RHEA-COMP:19519"/>
        <dbReference type="ChEBI" id="CHEBI:15378"/>
        <dbReference type="ChEBI" id="CHEBI:57683"/>
        <dbReference type="ChEBI" id="CHEBI:58211"/>
        <dbReference type="ChEBI" id="CHEBI:132517"/>
        <dbReference type="ChEBI" id="CHEBI:132519"/>
        <dbReference type="EC" id="2.4.1.260"/>
    </reaction>
    <physiologicalReaction direction="left-to-right" evidence="11">
        <dbReference type="Rhea" id="RHEA:29536"/>
    </physiologicalReaction>
</comment>
<feature type="transmembrane region" description="Helical" evidence="12">
    <location>
        <begin position="99"/>
        <end position="118"/>
    </location>
</feature>
<comment type="function">
    <text evidence="10">Mannosyltransferase that operates in the biosynthetic pathway of dolichol-linked oligosaccharides, the glycan precursors employed in protein asparagine (N)-glycosylation. The assembly of dolichol-linked oligosaccharides begins on the cytosolic side of the endoplasmic reticulum membrane and finishes in its lumen. The sequential addition of sugars to dolichol pyrophosphate produces dolichol-linked oligosaccharides containing fourteen sugars, including two GlcNAcs, nine mannoses and three glucoses. Once assembled, the oligosaccharide is transferred from the lipid to nascent proteins by oligosaccharyltransferases. In the lumen of the endoplasmic reticulum, adds the eighth mannose residue in an alpha-1,6 linkage onto Man(7)GlcNAc(2)-PP-dolichol to produce Man(8)GlcNAc(2)-PP-dolichol.</text>
</comment>
<evidence type="ECO:0000256" key="11">
    <source>
        <dbReference type="ARBA" id="ARBA00048899"/>
    </source>
</evidence>
<feature type="transmembrane region" description="Helical" evidence="12">
    <location>
        <begin position="12"/>
        <end position="32"/>
    </location>
</feature>
<evidence type="ECO:0000256" key="1">
    <source>
        <dbReference type="ARBA" id="ARBA00004477"/>
    </source>
</evidence>
<evidence type="ECO:0000256" key="2">
    <source>
        <dbReference type="ARBA" id="ARBA00004922"/>
    </source>
</evidence>
<keyword evidence="9 12" id="KW-0472">Membrane</keyword>
<evidence type="ECO:0000256" key="6">
    <source>
        <dbReference type="ARBA" id="ARBA00022692"/>
    </source>
</evidence>
<comment type="subcellular location">
    <subcellularLocation>
        <location evidence="1 12">Endoplasmic reticulum membrane</location>
        <topology evidence="1 12">Multi-pass membrane protein</topology>
    </subcellularLocation>
</comment>
<evidence type="ECO:0000313" key="14">
    <source>
        <dbReference type="Proteomes" id="UP001651158"/>
    </source>
</evidence>
<dbReference type="EC" id="2.4.1.-" evidence="12"/>
<keyword evidence="14" id="KW-1185">Reference proteome</keyword>
<organism evidence="13 14">
    <name type="scientific">Taenia crassiceps</name>
    <dbReference type="NCBI Taxonomy" id="6207"/>
    <lineage>
        <taxon>Eukaryota</taxon>
        <taxon>Metazoa</taxon>
        <taxon>Spiralia</taxon>
        <taxon>Lophotrochozoa</taxon>
        <taxon>Platyhelminthes</taxon>
        <taxon>Cestoda</taxon>
        <taxon>Eucestoda</taxon>
        <taxon>Cyclophyllidea</taxon>
        <taxon>Taeniidae</taxon>
        <taxon>Taenia</taxon>
    </lineage>
</organism>
<evidence type="ECO:0000256" key="3">
    <source>
        <dbReference type="ARBA" id="ARBA00007063"/>
    </source>
</evidence>
<keyword evidence="6 12" id="KW-0812">Transmembrane</keyword>
<sequence length="446" mass="51629">MSKFGSVFRGRRCSLLGLRFLLITYTQFHLAFYSTRTLPNIFALVTTTYALAFLLRGSDCPFIVLSGFGILVFRSELVLFYGPLLVFGLYYNFIKLRPTLILTGFITAAVSLTLTVVFDSYFWQRWLWPEGEVFYFNVVENKSHLWGILPFYWYFLIALPKALMTTIGLVVCANLVIIILPLTSELASREYRILLGLEIVALVFITLYSFLPHKELRFIIYTIPIFNLMAAYFWNYVERRLYMCLDKRTVRELSLKEKNMKHSNLNWRATPAFVHQICRAAVFLCYASLFVNLCVSVGLLYVSSHNYPGGEAITRLNNWPGLNEQREVHIYISNLATQTGVSRFQQVHDHWIYNKTEKIDDDVRALVAGPFTHLILETSKDALFGHVKAFRQLFTVESFSGISYNPEGSLWNKLRVLIKPTLSLLYPPSLRGWLLEEWHSSFLRSV</sequence>
<feature type="transmembrane region" description="Helical" evidence="12">
    <location>
        <begin position="62"/>
        <end position="93"/>
    </location>
</feature>
<reference evidence="13 14" key="1">
    <citation type="journal article" date="2022" name="Front. Cell. Infect. Microbiol.">
        <title>The Genomes of Two Strains of Taenia crassiceps the Animal Model for the Study of Human Cysticercosis.</title>
        <authorList>
            <person name="Bobes R.J."/>
            <person name="Estrada K."/>
            <person name="Rios-Valencia D.G."/>
            <person name="Calderon-Gallegos A."/>
            <person name="de la Torre P."/>
            <person name="Carrero J.C."/>
            <person name="Sanchez-Flores A."/>
            <person name="Laclette J.P."/>
        </authorList>
    </citation>
    <scope>NUCLEOTIDE SEQUENCE [LARGE SCALE GENOMIC DNA]</scope>
    <source>
        <strain evidence="13">WFUcys</strain>
    </source>
</reference>
<feature type="transmembrane region" description="Helical" evidence="12">
    <location>
        <begin position="280"/>
        <end position="302"/>
    </location>
</feature>
<name>A0ABR4QJW7_9CEST</name>
<proteinExistence type="inferred from homology"/>
<evidence type="ECO:0000313" key="13">
    <source>
        <dbReference type="EMBL" id="KAL5109969.1"/>
    </source>
</evidence>
<comment type="caution">
    <text evidence="13">The sequence shown here is derived from an EMBL/GenBank/DDBJ whole genome shotgun (WGS) entry which is preliminary data.</text>
</comment>
<dbReference type="PANTHER" id="PTHR22760">
    <property type="entry name" value="GLYCOSYLTRANSFERASE"/>
    <property type="match status" value="1"/>
</dbReference>
<evidence type="ECO:0000256" key="10">
    <source>
        <dbReference type="ARBA" id="ARBA00044721"/>
    </source>
</evidence>
<evidence type="ECO:0000256" key="4">
    <source>
        <dbReference type="ARBA" id="ARBA00022676"/>
    </source>
</evidence>
<comment type="similarity">
    <text evidence="3 12">Belongs to the glycosyltransferase 22 family.</text>
</comment>
<keyword evidence="5" id="KW-0808">Transferase</keyword>
<protein>
    <recommendedName>
        <fullName evidence="12">Mannosyltransferase</fullName>
        <ecNumber evidence="12">2.4.1.-</ecNumber>
    </recommendedName>
</protein>
<evidence type="ECO:0000256" key="5">
    <source>
        <dbReference type="ARBA" id="ARBA00022679"/>
    </source>
</evidence>
<comment type="pathway">
    <text evidence="2">Protein modification; protein glycosylation.</text>
</comment>
<evidence type="ECO:0000256" key="7">
    <source>
        <dbReference type="ARBA" id="ARBA00022824"/>
    </source>
</evidence>
<dbReference type="PANTHER" id="PTHR22760:SF1">
    <property type="entry name" value="DOL-P-MAN:MAN(7)GLCNAC(2)-PP-DOL ALPHA-1,6-MANNOSYLTRANSFERASE"/>
    <property type="match status" value="1"/>
</dbReference>
<dbReference type="Pfam" id="PF03901">
    <property type="entry name" value="Glyco_transf_22"/>
    <property type="match status" value="1"/>
</dbReference>
<feature type="transmembrane region" description="Helical" evidence="12">
    <location>
        <begin position="151"/>
        <end position="179"/>
    </location>
</feature>
<dbReference type="EMBL" id="JAKROA010000002">
    <property type="protein sequence ID" value="KAL5109969.1"/>
    <property type="molecule type" value="Genomic_DNA"/>
</dbReference>
<feature type="transmembrane region" description="Helical" evidence="12">
    <location>
        <begin position="191"/>
        <end position="211"/>
    </location>
</feature>
<keyword evidence="8 12" id="KW-1133">Transmembrane helix</keyword>
<dbReference type="InterPro" id="IPR005599">
    <property type="entry name" value="GPI_mannosylTrfase"/>
</dbReference>
<feature type="transmembrane region" description="Helical" evidence="12">
    <location>
        <begin position="218"/>
        <end position="237"/>
    </location>
</feature>
<keyword evidence="4 12" id="KW-0328">Glycosyltransferase</keyword>
<gene>
    <name evidence="13" type="ORF">TcWFU_002581</name>
</gene>
<feature type="transmembrane region" description="Helical" evidence="12">
    <location>
        <begin position="38"/>
        <end position="55"/>
    </location>
</feature>
<evidence type="ECO:0000256" key="12">
    <source>
        <dbReference type="RuleBase" id="RU363075"/>
    </source>
</evidence>
<evidence type="ECO:0000256" key="9">
    <source>
        <dbReference type="ARBA" id="ARBA00023136"/>
    </source>
</evidence>
<accession>A0ABR4QJW7</accession>
<evidence type="ECO:0000256" key="8">
    <source>
        <dbReference type="ARBA" id="ARBA00022989"/>
    </source>
</evidence>
<dbReference type="Proteomes" id="UP001651158">
    <property type="component" value="Unassembled WGS sequence"/>
</dbReference>
<keyword evidence="7 12" id="KW-0256">Endoplasmic reticulum</keyword>